<evidence type="ECO:0000256" key="1">
    <source>
        <dbReference type="SAM" id="SignalP"/>
    </source>
</evidence>
<dbReference type="Pfam" id="PF00197">
    <property type="entry name" value="Kunitz_legume"/>
    <property type="match status" value="1"/>
</dbReference>
<dbReference type="RefSeq" id="XP_014522569.1">
    <property type="nucleotide sequence ID" value="XM_014667083.2"/>
</dbReference>
<keyword evidence="1" id="KW-0732">Signal</keyword>
<dbReference type="Proteomes" id="UP000087766">
    <property type="component" value="Unplaced"/>
</dbReference>
<organism evidence="2 3">
    <name type="scientific">Vigna radiata var. radiata</name>
    <name type="common">Mung bean</name>
    <name type="synonym">Phaseolus aureus</name>
    <dbReference type="NCBI Taxonomy" id="3916"/>
    <lineage>
        <taxon>Eukaryota</taxon>
        <taxon>Viridiplantae</taxon>
        <taxon>Streptophyta</taxon>
        <taxon>Embryophyta</taxon>
        <taxon>Tracheophyta</taxon>
        <taxon>Spermatophyta</taxon>
        <taxon>Magnoliopsida</taxon>
        <taxon>eudicotyledons</taxon>
        <taxon>Gunneridae</taxon>
        <taxon>Pentapetalae</taxon>
        <taxon>rosids</taxon>
        <taxon>fabids</taxon>
        <taxon>Fabales</taxon>
        <taxon>Fabaceae</taxon>
        <taxon>Papilionoideae</taxon>
        <taxon>50 kb inversion clade</taxon>
        <taxon>NPAAA clade</taxon>
        <taxon>indigoferoid/millettioid clade</taxon>
        <taxon>Phaseoleae</taxon>
        <taxon>Vigna</taxon>
    </lineage>
</organism>
<reference evidence="3" key="1">
    <citation type="submission" date="2025-08" db="UniProtKB">
        <authorList>
            <consortium name="RefSeq"/>
        </authorList>
    </citation>
    <scope>IDENTIFICATION</scope>
    <source>
        <tissue evidence="3">Leaf</tissue>
    </source>
</reference>
<proteinExistence type="predicted"/>
<dbReference type="InterPro" id="IPR002160">
    <property type="entry name" value="Prot_inh_Kunz-lg"/>
</dbReference>
<dbReference type="SUPFAM" id="SSF50386">
    <property type="entry name" value="STI-like"/>
    <property type="match status" value="1"/>
</dbReference>
<gene>
    <name evidence="3" type="primary">LOC106779053</name>
</gene>
<dbReference type="SMART" id="SM00452">
    <property type="entry name" value="STI"/>
    <property type="match status" value="1"/>
</dbReference>
<dbReference type="GeneID" id="106779053"/>
<protein>
    <submittedName>
        <fullName evidence="3">Chymotrypsin inhibitor ECI-like</fullName>
    </submittedName>
</protein>
<feature type="chain" id="PRO_5010204625" evidence="1">
    <location>
        <begin position="25"/>
        <end position="147"/>
    </location>
</feature>
<accession>A0A1S3VWY1</accession>
<feature type="non-terminal residue" evidence="3">
    <location>
        <position position="147"/>
    </location>
</feature>
<dbReference type="AlphaFoldDB" id="A0A1S3VWY1"/>
<sequence length="147" mass="15792">MASTILFALFLLSVLTFYPPSITAQVTDGSGNIATNRGIFYITPPKFGLGGGIQRIKTGNETSRFSVVQSRFETDLGLPLRIASPYLVTFIPIGSPVFISFVDDPVGANPLEWTAVKVLSEGTFVKVGYPNSFEGYFIIEAASSANT</sequence>
<keyword evidence="2" id="KW-1185">Reference proteome</keyword>
<feature type="signal peptide" evidence="1">
    <location>
        <begin position="1"/>
        <end position="24"/>
    </location>
</feature>
<dbReference type="Gene3D" id="2.80.10.50">
    <property type="match status" value="1"/>
</dbReference>
<dbReference type="InterPro" id="IPR011065">
    <property type="entry name" value="Kunitz_inhibitor_STI-like_sf"/>
</dbReference>
<evidence type="ECO:0000313" key="2">
    <source>
        <dbReference type="Proteomes" id="UP000087766"/>
    </source>
</evidence>
<evidence type="ECO:0000313" key="3">
    <source>
        <dbReference type="RefSeq" id="XP_014522569.1"/>
    </source>
</evidence>
<dbReference type="GO" id="GO:0004866">
    <property type="term" value="F:endopeptidase inhibitor activity"/>
    <property type="evidence" value="ECO:0007669"/>
    <property type="project" value="InterPro"/>
</dbReference>
<dbReference type="OrthoDB" id="1745944at2759"/>
<dbReference type="KEGG" id="vra:106779053"/>
<name>A0A1S3VWY1_VIGRR</name>